<organism evidence="1 2">
    <name type="scientific">Marivivens donghaensis</name>
    <dbReference type="NCBI Taxonomy" id="1699413"/>
    <lineage>
        <taxon>Bacteria</taxon>
        <taxon>Pseudomonadati</taxon>
        <taxon>Pseudomonadota</taxon>
        <taxon>Alphaproteobacteria</taxon>
        <taxon>Rhodobacterales</taxon>
        <taxon>Paracoccaceae</taxon>
        <taxon>Marivivens group</taxon>
        <taxon>Marivivens</taxon>
    </lineage>
</organism>
<dbReference type="EMBL" id="JAATOP010000008">
    <property type="protein sequence ID" value="NIY73177.1"/>
    <property type="molecule type" value="Genomic_DNA"/>
</dbReference>
<name>A0ABX0VYK4_9RHOB</name>
<accession>A0ABX0VYK4</accession>
<evidence type="ECO:0000313" key="1">
    <source>
        <dbReference type="EMBL" id="NIY73177.1"/>
    </source>
</evidence>
<proteinExistence type="predicted"/>
<sequence length="120" mass="13083">MTLTIGQSRILGGKWDAVVTGASTPPKIAVRILGEELPNVTVREADGGYRVSCAIPSDYISDGIQTFLVIDAETDETIGDFVLVCGDVMEEDIRAEVAQLRAEMDLLKRAFRRHCVETAN</sequence>
<protein>
    <submittedName>
        <fullName evidence="1">Uncharacterized protein</fullName>
    </submittedName>
</protein>
<dbReference type="RefSeq" id="WP_167638566.1">
    <property type="nucleotide sequence ID" value="NZ_JAATOP010000008.1"/>
</dbReference>
<keyword evidence="2" id="KW-1185">Reference proteome</keyword>
<comment type="caution">
    <text evidence="1">The sequence shown here is derived from an EMBL/GenBank/DDBJ whole genome shotgun (WGS) entry which is preliminary data.</text>
</comment>
<dbReference type="Proteomes" id="UP000709466">
    <property type="component" value="Unassembled WGS sequence"/>
</dbReference>
<gene>
    <name evidence="1" type="ORF">HCZ30_12150</name>
</gene>
<reference evidence="1 2" key="1">
    <citation type="submission" date="2020-03" db="EMBL/GenBank/DDBJ databases">
        <title>Bacterial isolates of synthetic phycosphere.</title>
        <authorList>
            <person name="Fu H."/>
            <person name="Moran M.A."/>
        </authorList>
    </citation>
    <scope>NUCLEOTIDE SEQUENCE [LARGE SCALE GENOMIC DNA]</scope>
    <source>
        <strain evidence="1 2">HF1</strain>
    </source>
</reference>
<evidence type="ECO:0000313" key="2">
    <source>
        <dbReference type="Proteomes" id="UP000709466"/>
    </source>
</evidence>